<dbReference type="EMBL" id="JAACJP010000001">
    <property type="protein sequence ID" value="KAF5387758.1"/>
    <property type="molecule type" value="Genomic_DNA"/>
</dbReference>
<keyword evidence="3" id="KW-1185">Reference proteome</keyword>
<proteinExistence type="predicted"/>
<feature type="compositionally biased region" description="Basic and acidic residues" evidence="1">
    <location>
        <begin position="125"/>
        <end position="144"/>
    </location>
</feature>
<organism evidence="2 3">
    <name type="scientific">Tricholomella constricta</name>
    <dbReference type="NCBI Taxonomy" id="117010"/>
    <lineage>
        <taxon>Eukaryota</taxon>
        <taxon>Fungi</taxon>
        <taxon>Dikarya</taxon>
        <taxon>Basidiomycota</taxon>
        <taxon>Agaricomycotina</taxon>
        <taxon>Agaricomycetes</taxon>
        <taxon>Agaricomycetidae</taxon>
        <taxon>Agaricales</taxon>
        <taxon>Tricholomatineae</taxon>
        <taxon>Lyophyllaceae</taxon>
        <taxon>Tricholomella</taxon>
    </lineage>
</organism>
<sequence length="398" mass="43395">MDTPGEAPALPQKAASLIAAPIPLPSIVPSLLSTSTVAGPSFRPAFKPMSKPASTAPIDIDPQSQAHADTLARHGIKVRDYAYESKLPPVRPYRVRQIQPAPGPRPLKRVRMDGEDDDVFYNHPRAIEGEGRSSKRSKLEREVTEPDIQLPTLNRARGFLNLIDYEPEPQSQSQQTDWEASHSQPPSRFLESQDSEPYIDTPFVTPNGSLQWKTDNKSDIPASQLDIESQANDPESSCMPQLADTTGTGLFGALTPMSSLSSIASDIPTSPIKPLRKGSHSQSSTHAIDVGSPLRDSSFPRSPNTSPSPPTPPAHTSRYKLRTRAPPKSPVSPTTTAGTRNRRTMYSAAHSLSRPIAYSMQSTHSRTKTQTTSSSSRPRTLRKRAAGPSSRDETMIVR</sequence>
<gene>
    <name evidence="2" type="ORF">D9615_000613</name>
</gene>
<dbReference type="Proteomes" id="UP000565441">
    <property type="component" value="Unassembled WGS sequence"/>
</dbReference>
<comment type="caution">
    <text evidence="2">The sequence shown here is derived from an EMBL/GenBank/DDBJ whole genome shotgun (WGS) entry which is preliminary data.</text>
</comment>
<feature type="compositionally biased region" description="Polar residues" evidence="1">
    <location>
        <begin position="226"/>
        <end position="248"/>
    </location>
</feature>
<feature type="region of interest" description="Disordered" evidence="1">
    <location>
        <begin position="43"/>
        <end position="67"/>
    </location>
</feature>
<feature type="compositionally biased region" description="Polar residues" evidence="1">
    <location>
        <begin position="169"/>
        <end position="192"/>
    </location>
</feature>
<accession>A0A8H5MBC9</accession>
<evidence type="ECO:0000313" key="3">
    <source>
        <dbReference type="Proteomes" id="UP000565441"/>
    </source>
</evidence>
<evidence type="ECO:0000256" key="1">
    <source>
        <dbReference type="SAM" id="MobiDB-lite"/>
    </source>
</evidence>
<feature type="region of interest" description="Disordered" evidence="1">
    <location>
        <begin position="96"/>
        <end position="398"/>
    </location>
</feature>
<feature type="compositionally biased region" description="Polar residues" evidence="1">
    <location>
        <begin position="204"/>
        <end position="213"/>
    </location>
</feature>
<protein>
    <submittedName>
        <fullName evidence="2">Uncharacterized protein</fullName>
    </submittedName>
</protein>
<reference evidence="2 3" key="1">
    <citation type="journal article" date="2020" name="ISME J.">
        <title>Uncovering the hidden diversity of litter-decomposition mechanisms in mushroom-forming fungi.</title>
        <authorList>
            <person name="Floudas D."/>
            <person name="Bentzer J."/>
            <person name="Ahren D."/>
            <person name="Johansson T."/>
            <person name="Persson P."/>
            <person name="Tunlid A."/>
        </authorList>
    </citation>
    <scope>NUCLEOTIDE SEQUENCE [LARGE SCALE GENOMIC DNA]</scope>
    <source>
        <strain evidence="2 3">CBS 661.87</strain>
    </source>
</reference>
<dbReference type="AlphaFoldDB" id="A0A8H5MBC9"/>
<evidence type="ECO:0000313" key="2">
    <source>
        <dbReference type="EMBL" id="KAF5387758.1"/>
    </source>
</evidence>
<name>A0A8H5MBC9_9AGAR</name>
<feature type="compositionally biased region" description="Polar residues" evidence="1">
    <location>
        <begin position="256"/>
        <end position="268"/>
    </location>
</feature>
<dbReference type="OrthoDB" id="3232876at2759"/>
<feature type="compositionally biased region" description="Low complexity" evidence="1">
    <location>
        <begin position="362"/>
        <end position="378"/>
    </location>
</feature>